<organism evidence="2 3">
    <name type="scientific">Aerococcus sanguinicola</name>
    <dbReference type="NCBI Taxonomy" id="119206"/>
    <lineage>
        <taxon>Bacteria</taxon>
        <taxon>Bacillati</taxon>
        <taxon>Bacillota</taxon>
        <taxon>Bacilli</taxon>
        <taxon>Lactobacillales</taxon>
        <taxon>Aerococcaceae</taxon>
        <taxon>Aerococcus</taxon>
    </lineage>
</organism>
<dbReference type="PIRSF" id="PIRSF036593">
    <property type="entry name" value="GrdD"/>
    <property type="match status" value="1"/>
</dbReference>
<reference evidence="2 3" key="1">
    <citation type="submission" date="2019-09" db="EMBL/GenBank/DDBJ databases">
        <title>Draft genome sequence assemblies of isolates from the urinary tract.</title>
        <authorList>
            <person name="Mores C.R."/>
            <person name="Putonti C."/>
            <person name="Wolfe A.J."/>
        </authorList>
    </citation>
    <scope>NUCLEOTIDE SEQUENCE [LARGE SCALE GENOMIC DNA]</scope>
    <source>
        <strain evidence="2 3">UMB623</strain>
    </source>
</reference>
<dbReference type="EMBL" id="VYWO01000001">
    <property type="protein sequence ID" value="KAA9302005.1"/>
    <property type="molecule type" value="Genomic_DNA"/>
</dbReference>
<dbReference type="AlphaFoldDB" id="A0A5N1GM04"/>
<dbReference type="GO" id="GO:0006633">
    <property type="term" value="P:fatty acid biosynthetic process"/>
    <property type="evidence" value="ECO:0007669"/>
    <property type="project" value="InterPro"/>
</dbReference>
<evidence type="ECO:0000256" key="1">
    <source>
        <dbReference type="PIRSR" id="PIRSR036593-50"/>
    </source>
</evidence>
<dbReference type="SUPFAM" id="SSF53659">
    <property type="entry name" value="Isocitrate/Isopropylmalate dehydrogenase-like"/>
    <property type="match status" value="1"/>
</dbReference>
<feature type="active site" evidence="1">
    <location>
        <position position="360"/>
    </location>
</feature>
<name>A0A5N1GM04_9LACT</name>
<comment type="caution">
    <text evidence="2">The sequence shown here is derived from an EMBL/GenBank/DDBJ whole genome shotgun (WGS) entry which is preliminary data.</text>
</comment>
<dbReference type="InterPro" id="IPR012116">
    <property type="entry name" value="Gly_reductase_pC_asu"/>
</dbReference>
<dbReference type="NCBIfam" id="NF040747">
    <property type="entry name" value="reduct_C_alpha"/>
    <property type="match status" value="1"/>
</dbReference>
<protein>
    <submittedName>
        <fullName evidence="2">Glycine reductase</fullName>
    </submittedName>
</protein>
<dbReference type="Gene3D" id="3.40.718.10">
    <property type="entry name" value="Isopropylmalate Dehydrogenase"/>
    <property type="match status" value="1"/>
</dbReference>
<dbReference type="Proteomes" id="UP000327148">
    <property type="component" value="Unassembled WGS sequence"/>
</dbReference>
<evidence type="ECO:0000313" key="3">
    <source>
        <dbReference type="Proteomes" id="UP000327148"/>
    </source>
</evidence>
<dbReference type="InterPro" id="IPR003664">
    <property type="entry name" value="FA_synthesis"/>
</dbReference>
<accession>A0A5N1GM04</accession>
<dbReference type="RefSeq" id="WP_070431726.1">
    <property type="nucleotide sequence ID" value="NZ_VYWO01000001.1"/>
</dbReference>
<proteinExistence type="predicted"/>
<dbReference type="OrthoDB" id="9769886at2"/>
<gene>
    <name evidence="2" type="ORF">F6I03_02005</name>
</gene>
<evidence type="ECO:0000313" key="2">
    <source>
        <dbReference type="EMBL" id="KAA9302005.1"/>
    </source>
</evidence>
<dbReference type="Pfam" id="PF02504">
    <property type="entry name" value="FA_synthesis"/>
    <property type="match status" value="1"/>
</dbReference>
<sequence>MSEQVKSTLKEVFEELAEALESGQMGPKCKIGLTINGSEHGDQVMKEAAQAAKKENLFDLVLIGSAYDWTEGFELYEANDEQSVSDKVEELLAEGTIQGCVTLHHAFPIGVSTVGRVQAPANGKDVFIATTTGTTATNREEAMVLNAINGLTAAKACGYDNPTLGILNVDGANKVERALKDLQANGYDFSFGESKRADGGAILRGNDLLQAAVDVVVTDTLTGNLLMKVFSAFNTGGSYEATGYGYGPSIGDGYKNNICIVSRASGANVIKNALKYAYEVAQGGIIAISEQEYTAAKNAGLDQIRADLQAKPSQAADEQVTAPEKEIVSASIAGIDVLDLEEAVQACWKAGIYAESGMGCTGPVVMVNEAKENEAKIAIKEAGFI</sequence>
<dbReference type="GO" id="GO:0016747">
    <property type="term" value="F:acyltransferase activity, transferring groups other than amino-acyl groups"/>
    <property type="evidence" value="ECO:0007669"/>
    <property type="project" value="InterPro"/>
</dbReference>